<dbReference type="Proteomes" id="UP000237839">
    <property type="component" value="Unassembled WGS sequence"/>
</dbReference>
<dbReference type="OrthoDB" id="7819234at2"/>
<feature type="signal peptide" evidence="2">
    <location>
        <begin position="1"/>
        <end position="19"/>
    </location>
</feature>
<keyword evidence="2" id="KW-0732">Signal</keyword>
<evidence type="ECO:0000256" key="2">
    <source>
        <dbReference type="SAM" id="SignalP"/>
    </source>
</evidence>
<dbReference type="AlphaFoldDB" id="A0A2S9GVI9"/>
<protein>
    <recommendedName>
        <fullName evidence="5">Lipoprotein</fullName>
    </recommendedName>
</protein>
<comment type="caution">
    <text evidence="3">The sequence shown here is derived from an EMBL/GenBank/DDBJ whole genome shotgun (WGS) entry which is preliminary data.</text>
</comment>
<evidence type="ECO:0000256" key="1">
    <source>
        <dbReference type="SAM" id="MobiDB-lite"/>
    </source>
</evidence>
<dbReference type="EMBL" id="PUGF01000020">
    <property type="protein sequence ID" value="PRC91676.1"/>
    <property type="molecule type" value="Genomic_DNA"/>
</dbReference>
<evidence type="ECO:0000313" key="4">
    <source>
        <dbReference type="Proteomes" id="UP000237839"/>
    </source>
</evidence>
<dbReference type="PROSITE" id="PS51257">
    <property type="entry name" value="PROKAR_LIPOPROTEIN"/>
    <property type="match status" value="1"/>
</dbReference>
<evidence type="ECO:0000313" key="3">
    <source>
        <dbReference type="EMBL" id="PRC91676.1"/>
    </source>
</evidence>
<keyword evidence="4" id="KW-1185">Reference proteome</keyword>
<proteinExistence type="predicted"/>
<feature type="chain" id="PRO_5015585531" description="Lipoprotein" evidence="2">
    <location>
        <begin position="20"/>
        <end position="71"/>
    </location>
</feature>
<accession>A0A2S9GVI9</accession>
<name>A0A2S9GVI9_9BURK</name>
<reference evidence="3 4" key="1">
    <citation type="submission" date="2018-02" db="EMBL/GenBank/DDBJ databases">
        <title>Solimicrobium silvestre gen. nov., sp. nov., isolated from alpine forest soil.</title>
        <authorList>
            <person name="Margesin R."/>
            <person name="Albuquerque L."/>
            <person name="Zhang D.-C."/>
            <person name="Froufe H.J.C."/>
            <person name="Severino R."/>
            <person name="Roxo I."/>
            <person name="Egas C."/>
            <person name="Da Costa M.S."/>
        </authorList>
    </citation>
    <scope>NUCLEOTIDE SEQUENCE [LARGE SCALE GENOMIC DNA]</scope>
    <source>
        <strain evidence="3 4">S20-91</strain>
    </source>
</reference>
<dbReference type="RefSeq" id="WP_105533362.1">
    <property type="nucleotide sequence ID" value="NZ_PUGF01000020.1"/>
</dbReference>
<sequence length="71" mass="8035">MRHILIFSLLLTLVCGLSACGKTDNKAVEEKPAFDIAPQRAQLQKAKDLEKKMQEDAENQRKVIELQTNPK</sequence>
<evidence type="ECO:0008006" key="5">
    <source>
        <dbReference type="Google" id="ProtNLM"/>
    </source>
</evidence>
<organism evidence="3 4">
    <name type="scientific">Solimicrobium silvestre</name>
    <dbReference type="NCBI Taxonomy" id="2099400"/>
    <lineage>
        <taxon>Bacteria</taxon>
        <taxon>Pseudomonadati</taxon>
        <taxon>Pseudomonadota</taxon>
        <taxon>Betaproteobacteria</taxon>
        <taxon>Burkholderiales</taxon>
        <taxon>Oxalobacteraceae</taxon>
        <taxon>Solimicrobium</taxon>
    </lineage>
</organism>
<gene>
    <name evidence="3" type="ORF">S2091_3614</name>
</gene>
<feature type="compositionally biased region" description="Basic and acidic residues" evidence="1">
    <location>
        <begin position="51"/>
        <end position="64"/>
    </location>
</feature>
<feature type="region of interest" description="Disordered" evidence="1">
    <location>
        <begin position="51"/>
        <end position="71"/>
    </location>
</feature>